<dbReference type="AlphaFoldDB" id="A0A4P6UVV5"/>
<evidence type="ECO:0000259" key="1">
    <source>
        <dbReference type="Pfam" id="PF00149"/>
    </source>
</evidence>
<dbReference type="PRINTS" id="PR00114">
    <property type="entry name" value="STPHPHTASE"/>
</dbReference>
<proteinExistence type="predicted"/>
<dbReference type="Proteomes" id="UP000291151">
    <property type="component" value="Chromosome"/>
</dbReference>
<gene>
    <name evidence="2" type="ORF">DKZ56_12885</name>
</gene>
<accession>A0A4P6UVV5</accession>
<reference evidence="2 3" key="1">
    <citation type="submission" date="2019-02" db="EMBL/GenBank/DDBJ databases">
        <title>Ureibacillus thermophilus.</title>
        <authorList>
            <person name="Sunny J.S."/>
            <person name="Natarajan A."/>
            <person name="Saleena L.M."/>
        </authorList>
    </citation>
    <scope>NUCLEOTIDE SEQUENCE [LARGE SCALE GENOMIC DNA]</scope>
    <source>
        <strain evidence="2 3">LM102</strain>
    </source>
</reference>
<dbReference type="SUPFAM" id="SSF56300">
    <property type="entry name" value="Metallo-dependent phosphatases"/>
    <property type="match status" value="1"/>
</dbReference>
<keyword evidence="3" id="KW-1185">Reference proteome</keyword>
<name>A0A4P6UVV5_9BACL</name>
<protein>
    <submittedName>
        <fullName evidence="2">Serine/threonine protein phosphatase</fullName>
    </submittedName>
</protein>
<evidence type="ECO:0000313" key="2">
    <source>
        <dbReference type="EMBL" id="QBK26665.1"/>
    </source>
</evidence>
<organism evidence="2 3">
    <name type="scientific">Ureibacillus thermophilus</name>
    <dbReference type="NCBI Taxonomy" id="367743"/>
    <lineage>
        <taxon>Bacteria</taxon>
        <taxon>Bacillati</taxon>
        <taxon>Bacillota</taxon>
        <taxon>Bacilli</taxon>
        <taxon>Bacillales</taxon>
        <taxon>Caryophanaceae</taxon>
        <taxon>Ureibacillus</taxon>
    </lineage>
</organism>
<dbReference type="InterPro" id="IPR006186">
    <property type="entry name" value="Ser/Thr-sp_prot-phosphatase"/>
</dbReference>
<dbReference type="KEGG" id="uth:DKZ56_12885"/>
<dbReference type="InterPro" id="IPR004843">
    <property type="entry name" value="Calcineurin-like_PHP"/>
</dbReference>
<dbReference type="GO" id="GO:0008803">
    <property type="term" value="F:bis(5'-nucleosyl)-tetraphosphatase (symmetrical) activity"/>
    <property type="evidence" value="ECO:0007669"/>
    <property type="project" value="TreeGrafter"/>
</dbReference>
<dbReference type="PANTHER" id="PTHR42850">
    <property type="entry name" value="METALLOPHOSPHOESTERASE"/>
    <property type="match status" value="1"/>
</dbReference>
<dbReference type="Gene3D" id="3.60.21.10">
    <property type="match status" value="1"/>
</dbReference>
<dbReference type="PANTHER" id="PTHR42850:SF4">
    <property type="entry name" value="ZINC-DEPENDENT ENDOPOLYPHOSPHATASE"/>
    <property type="match status" value="1"/>
</dbReference>
<dbReference type="Pfam" id="PF00149">
    <property type="entry name" value="Metallophos"/>
    <property type="match status" value="1"/>
</dbReference>
<feature type="domain" description="Calcineurin-like phosphoesterase" evidence="1">
    <location>
        <begin position="3"/>
        <end position="214"/>
    </location>
</feature>
<dbReference type="EMBL" id="CP036528">
    <property type="protein sequence ID" value="QBK26665.1"/>
    <property type="molecule type" value="Genomic_DNA"/>
</dbReference>
<dbReference type="GO" id="GO:0005737">
    <property type="term" value="C:cytoplasm"/>
    <property type="evidence" value="ECO:0007669"/>
    <property type="project" value="TreeGrafter"/>
</dbReference>
<dbReference type="InterPro" id="IPR029052">
    <property type="entry name" value="Metallo-depent_PP-like"/>
</dbReference>
<dbReference type="RefSeq" id="WP_208650352.1">
    <property type="nucleotide sequence ID" value="NZ_CP036528.1"/>
</dbReference>
<evidence type="ECO:0000313" key="3">
    <source>
        <dbReference type="Proteomes" id="UP000291151"/>
    </source>
</evidence>
<sequence>MDKVFAIGDIHGSYHLLNKILDYWNPEEELLVFLGDYIDRGNESLQVLRKVMELSEAHKVITLSGNHEQLFLNWLKKPKVMTDFYFAPKVGGLSTIQSFLSALPQQPSLDDLSAEEIVDIIKTNFADELEFLKNLRLYYYWKPYVFVHAGINAEVEDFLETGADDFLWIREEFTKVPHKAEEIIVFGHTPTIFLNEDGSSKVWVSPCRKKIGIDGGGDIYKGGKIHGVRLHKHSPQVEVYSANGEEIVTNQFSL</sequence>
<dbReference type="GO" id="GO:0016791">
    <property type="term" value="F:phosphatase activity"/>
    <property type="evidence" value="ECO:0007669"/>
    <property type="project" value="TreeGrafter"/>
</dbReference>
<dbReference type="GO" id="GO:0110154">
    <property type="term" value="P:RNA decapping"/>
    <property type="evidence" value="ECO:0007669"/>
    <property type="project" value="TreeGrafter"/>
</dbReference>
<dbReference type="InterPro" id="IPR050126">
    <property type="entry name" value="Ap4A_hydrolase"/>
</dbReference>